<dbReference type="Proteomes" id="UP001497453">
    <property type="component" value="Chromosome 11"/>
</dbReference>
<organism evidence="1 2">
    <name type="scientific">Somion occarium</name>
    <dbReference type="NCBI Taxonomy" id="3059160"/>
    <lineage>
        <taxon>Eukaryota</taxon>
        <taxon>Fungi</taxon>
        <taxon>Dikarya</taxon>
        <taxon>Basidiomycota</taxon>
        <taxon>Agaricomycotina</taxon>
        <taxon>Agaricomycetes</taxon>
        <taxon>Polyporales</taxon>
        <taxon>Cerrenaceae</taxon>
        <taxon>Somion</taxon>
    </lineage>
</organism>
<dbReference type="EMBL" id="OZ037954">
    <property type="protein sequence ID" value="CAL1699165.1"/>
    <property type="molecule type" value="Genomic_DNA"/>
</dbReference>
<accession>A0ABP1CU22</accession>
<evidence type="ECO:0000313" key="2">
    <source>
        <dbReference type="Proteomes" id="UP001497453"/>
    </source>
</evidence>
<keyword evidence="2" id="KW-1185">Reference proteome</keyword>
<sequence>MLLNNSDRPIPQTLPGEVLARIFALAEPKYEDFGVFPGNFEYYRHFAWVEDMSLICCHWRNTFVLSPELWTTIIWRPPRKKFIRAALARSGNHPLRVYALSSMEDEGSPEWDVERDEDEKLDAAASSDLYKMQPRISYLIRYKDWDPPNPPVMSRNYYDPEDFFKDIAQHIRRVKTFHLTLPGVQLRMLLKIFTTAAPQLET</sequence>
<reference evidence="2" key="1">
    <citation type="submission" date="2024-04" db="EMBL/GenBank/DDBJ databases">
        <authorList>
            <person name="Shaw F."/>
            <person name="Minotto A."/>
        </authorList>
    </citation>
    <scope>NUCLEOTIDE SEQUENCE [LARGE SCALE GENOMIC DNA]</scope>
</reference>
<evidence type="ECO:0000313" key="1">
    <source>
        <dbReference type="EMBL" id="CAL1699165.1"/>
    </source>
</evidence>
<gene>
    <name evidence="1" type="ORF">GFSPODELE1_LOCUS2533</name>
</gene>
<protein>
    <recommendedName>
        <fullName evidence="3">F-box domain-containing protein</fullName>
    </recommendedName>
</protein>
<proteinExistence type="predicted"/>
<evidence type="ECO:0008006" key="3">
    <source>
        <dbReference type="Google" id="ProtNLM"/>
    </source>
</evidence>
<name>A0ABP1CU22_9APHY</name>